<dbReference type="Pfam" id="PF08241">
    <property type="entry name" value="Methyltransf_11"/>
    <property type="match status" value="1"/>
</dbReference>
<name>A0A3G9IT69_9BACL</name>
<sequence length="233" mass="26470">MQQGYEQIGVSITCRSFDEYLQMFDLKESDLTEGQILDIAAGGSSFTADAFHKGYEAFAVDPRYALEPEQLIADADEEIEVSTGKLMKLANQLDLSYYGDMTKHRAGREASLKRFASHYENKEQRALRYKVGSLPNLPFDNGQFSLVLCSHFLFLYEEQFDYPFHLQAVLEMMRVCKPGGCVRIYPLMSLKWKPYSFLDQLALDIEKNGGSTGFFKTKLPFIPGSELGIYISI</sequence>
<keyword evidence="2" id="KW-1185">Reference proteome</keyword>
<gene>
    <name evidence="1" type="ORF">Back11_27970</name>
</gene>
<evidence type="ECO:0000313" key="1">
    <source>
        <dbReference type="EMBL" id="BBH21452.1"/>
    </source>
</evidence>
<dbReference type="Proteomes" id="UP000275368">
    <property type="component" value="Chromosome"/>
</dbReference>
<evidence type="ECO:0000313" key="2">
    <source>
        <dbReference type="Proteomes" id="UP000275368"/>
    </source>
</evidence>
<dbReference type="KEGG" id="pbk:Back11_27970"/>
<dbReference type="InterPro" id="IPR013216">
    <property type="entry name" value="Methyltransf_11"/>
</dbReference>
<reference evidence="1 2" key="1">
    <citation type="submission" date="2018-11" db="EMBL/GenBank/DDBJ databases">
        <title>Complete genome sequence of Paenibacillus baekrokdamisoli strain KCTC 33723.</title>
        <authorList>
            <person name="Kang S.W."/>
            <person name="Lee K.C."/>
            <person name="Kim K.K."/>
            <person name="Kim J.S."/>
            <person name="Kim D.S."/>
            <person name="Ko S.H."/>
            <person name="Yang S.H."/>
            <person name="Lee J.S."/>
        </authorList>
    </citation>
    <scope>NUCLEOTIDE SEQUENCE [LARGE SCALE GENOMIC DNA]</scope>
    <source>
        <strain evidence="1 2">KCTC 33723</strain>
    </source>
</reference>
<accession>A0A3G9IT69</accession>
<dbReference type="InterPro" id="IPR029063">
    <property type="entry name" value="SAM-dependent_MTases_sf"/>
</dbReference>
<dbReference type="GO" id="GO:0008757">
    <property type="term" value="F:S-adenosylmethionine-dependent methyltransferase activity"/>
    <property type="evidence" value="ECO:0007669"/>
    <property type="project" value="InterPro"/>
</dbReference>
<dbReference type="EMBL" id="AP019308">
    <property type="protein sequence ID" value="BBH21452.1"/>
    <property type="molecule type" value="Genomic_DNA"/>
</dbReference>
<proteinExistence type="predicted"/>
<dbReference type="AlphaFoldDB" id="A0A3G9IT69"/>
<dbReference type="Gene3D" id="3.40.50.150">
    <property type="entry name" value="Vaccinia Virus protein VP39"/>
    <property type="match status" value="1"/>
</dbReference>
<dbReference type="OrthoDB" id="9787807at2"/>
<organism evidence="1 2">
    <name type="scientific">Paenibacillus baekrokdamisoli</name>
    <dbReference type="NCBI Taxonomy" id="1712516"/>
    <lineage>
        <taxon>Bacteria</taxon>
        <taxon>Bacillati</taxon>
        <taxon>Bacillota</taxon>
        <taxon>Bacilli</taxon>
        <taxon>Bacillales</taxon>
        <taxon>Paenibacillaceae</taxon>
        <taxon>Paenibacillus</taxon>
    </lineage>
</organism>
<dbReference type="SUPFAM" id="SSF53335">
    <property type="entry name" value="S-adenosyl-L-methionine-dependent methyltransferases"/>
    <property type="match status" value="1"/>
</dbReference>
<protein>
    <submittedName>
        <fullName evidence="1">Uncharacterized protein</fullName>
    </submittedName>
</protein>
<dbReference type="RefSeq" id="WP_125657982.1">
    <property type="nucleotide sequence ID" value="NZ_AP019308.1"/>
</dbReference>